<keyword evidence="5" id="KW-0511">Multifunctional enzyme</keyword>
<dbReference type="Pfam" id="PF08659">
    <property type="entry name" value="KR"/>
    <property type="match status" value="2"/>
</dbReference>
<dbReference type="SMART" id="SM00825">
    <property type="entry name" value="PKS_KS"/>
    <property type="match status" value="1"/>
</dbReference>
<keyword evidence="3" id="KW-0489">Methyltransferase</keyword>
<dbReference type="InterPro" id="IPR013217">
    <property type="entry name" value="Methyltransf_12"/>
</dbReference>
<dbReference type="EMBL" id="JBFXLR010000039">
    <property type="protein sequence ID" value="KAL2844887.1"/>
    <property type="molecule type" value="Genomic_DNA"/>
</dbReference>
<dbReference type="SUPFAM" id="SSF52151">
    <property type="entry name" value="FabD/lysophospholipase-like"/>
    <property type="match status" value="1"/>
</dbReference>
<evidence type="ECO:0000256" key="1">
    <source>
        <dbReference type="ARBA" id="ARBA00022450"/>
    </source>
</evidence>
<evidence type="ECO:0000256" key="3">
    <source>
        <dbReference type="ARBA" id="ARBA00022603"/>
    </source>
</evidence>
<dbReference type="Gene3D" id="3.40.47.10">
    <property type="match status" value="1"/>
</dbReference>
<evidence type="ECO:0000313" key="11">
    <source>
        <dbReference type="Proteomes" id="UP001610444"/>
    </source>
</evidence>
<dbReference type="PROSITE" id="PS52004">
    <property type="entry name" value="KS3_2"/>
    <property type="match status" value="1"/>
</dbReference>
<dbReference type="RefSeq" id="XP_070896353.1">
    <property type="nucleotide sequence ID" value="XM_071046342.1"/>
</dbReference>
<dbReference type="InterPro" id="IPR011032">
    <property type="entry name" value="GroES-like_sf"/>
</dbReference>
<dbReference type="InterPro" id="IPR029063">
    <property type="entry name" value="SAM-dependent_MTases_sf"/>
</dbReference>
<dbReference type="Pfam" id="PF08242">
    <property type="entry name" value="Methyltransf_12"/>
    <property type="match status" value="1"/>
</dbReference>
<dbReference type="Gene3D" id="3.40.50.150">
    <property type="entry name" value="Vaccinia Virus protein VP39"/>
    <property type="match status" value="1"/>
</dbReference>
<organism evidence="10 11">
    <name type="scientific">Aspergillus pseudodeflectus</name>
    <dbReference type="NCBI Taxonomy" id="176178"/>
    <lineage>
        <taxon>Eukaryota</taxon>
        <taxon>Fungi</taxon>
        <taxon>Dikarya</taxon>
        <taxon>Ascomycota</taxon>
        <taxon>Pezizomycotina</taxon>
        <taxon>Eurotiomycetes</taxon>
        <taxon>Eurotiomycetidae</taxon>
        <taxon>Eurotiales</taxon>
        <taxon>Aspergillaceae</taxon>
        <taxon>Aspergillus</taxon>
        <taxon>Aspergillus subgen. Nidulantes</taxon>
    </lineage>
</organism>
<dbReference type="InterPro" id="IPR013968">
    <property type="entry name" value="PKS_KR"/>
</dbReference>
<dbReference type="Gene3D" id="3.40.50.720">
    <property type="entry name" value="NAD(P)-binding Rossmann-like Domain"/>
    <property type="match status" value="1"/>
</dbReference>
<dbReference type="Pfam" id="PF16197">
    <property type="entry name" value="KAsynt_C_assoc"/>
    <property type="match status" value="1"/>
</dbReference>
<dbReference type="Pfam" id="PF14765">
    <property type="entry name" value="PS-DH"/>
    <property type="match status" value="1"/>
</dbReference>
<protein>
    <submittedName>
        <fullName evidence="10">Polyketide synthase</fullName>
    </submittedName>
</protein>
<accession>A0ABR4K0X0</accession>
<dbReference type="InterPro" id="IPR042104">
    <property type="entry name" value="PKS_dehydratase_sf"/>
</dbReference>
<dbReference type="InterPro" id="IPR020843">
    <property type="entry name" value="ER"/>
</dbReference>
<evidence type="ECO:0000256" key="4">
    <source>
        <dbReference type="ARBA" id="ARBA00022679"/>
    </source>
</evidence>
<dbReference type="Pfam" id="PF08240">
    <property type="entry name" value="ADH_N"/>
    <property type="match status" value="1"/>
</dbReference>
<dbReference type="InterPro" id="IPR016035">
    <property type="entry name" value="Acyl_Trfase/lysoPLipase"/>
</dbReference>
<dbReference type="SUPFAM" id="SSF53335">
    <property type="entry name" value="S-adenosyl-L-methionine-dependent methyltransferases"/>
    <property type="match status" value="1"/>
</dbReference>
<dbReference type="Pfam" id="PF21089">
    <property type="entry name" value="PKS_DH_N"/>
    <property type="match status" value="1"/>
</dbReference>
<dbReference type="InterPro" id="IPR020841">
    <property type="entry name" value="PKS_Beta-ketoAc_synthase_dom"/>
</dbReference>
<dbReference type="InterPro" id="IPR032821">
    <property type="entry name" value="PKS_assoc"/>
</dbReference>
<dbReference type="Pfam" id="PF02801">
    <property type="entry name" value="Ketoacyl-synt_C"/>
    <property type="match status" value="1"/>
</dbReference>
<dbReference type="Proteomes" id="UP001610444">
    <property type="component" value="Unassembled WGS sequence"/>
</dbReference>
<dbReference type="SUPFAM" id="SSF47336">
    <property type="entry name" value="ACP-like"/>
    <property type="match status" value="1"/>
</dbReference>
<keyword evidence="2" id="KW-0597">Phosphoprotein</keyword>
<keyword evidence="1" id="KW-0596">Phosphopantetheine</keyword>
<gene>
    <name evidence="10" type="ORF">BJX68DRAFT_269421</name>
</gene>
<dbReference type="PROSITE" id="PS50075">
    <property type="entry name" value="CARRIER"/>
    <property type="match status" value="1"/>
</dbReference>
<dbReference type="Gene3D" id="3.30.70.3290">
    <property type="match status" value="1"/>
</dbReference>
<dbReference type="InterPro" id="IPR049900">
    <property type="entry name" value="PKS_mFAS_DH"/>
</dbReference>
<evidence type="ECO:0000256" key="5">
    <source>
        <dbReference type="ARBA" id="ARBA00023268"/>
    </source>
</evidence>
<dbReference type="InterPro" id="IPR036736">
    <property type="entry name" value="ACP-like_sf"/>
</dbReference>
<proteinExistence type="predicted"/>
<dbReference type="Pfam" id="PF00109">
    <property type="entry name" value="ketoacyl-synt"/>
    <property type="match status" value="1"/>
</dbReference>
<dbReference type="PROSITE" id="PS00606">
    <property type="entry name" value="KS3_1"/>
    <property type="match status" value="1"/>
</dbReference>
<comment type="caution">
    <text evidence="10">The sequence shown here is derived from an EMBL/GenBank/DDBJ whole genome shotgun (WGS) entry which is preliminary data.</text>
</comment>
<sequence length="2519" mass="275209">MGSSIDPTSDNAGTRIGSIDIDEPIAIVGMAMRLPGQVHTVEEFWDMLVSRRDGRCLVPATRYHAESRLGPTKGPVSGHFLQDDPACFDAPFFSMSAQEAAQLDPQQRLLLEVVWESLENAGETNWRGAAVGVYVGVFGEDWLELSLKSQQRTNPYQTLATGGFALSNRISYEFDLRGPCMTIQTGCSATMVGLHEACQALRLQHCSSAVVAGANLICTPTMTESLSAAGVLSPGGNCQTFDADANGYARGEAINAIYIKRLGDALKAGDNVRAVIRSTTVNCDGKTVGMMSPSSDAQEALIRSAYRHAGLADQYHRTGLFECHGTGTLVGDSMETAAIAKVFAPEGVVISGVKPNVGHSEGASGLTSIIKAVMALEHRAIPPNMHYRQRNPSIPSALQIPTELMPWPTDRLLRVSINSFGVGGTNAHAILDSAAGFVPQQVVRSLSDIESRLLVVSAKSPAALQRRIQSTTDYANSHPDLLADLSWTLGVRREHLPYRGFALASPCNPLETSAFETSSHRARPPVVTFVFTGQGAQWAGMGRALLQTNPPFTTAIDEMDKALQQLGDPPQWSLREELTRDPMDSRISDVELAQPLCTALQIGLCNVLADKGIVPQSVIGHSSGEMAAAYAAGALSASAAIIIAFYRGRLAATQAHLGAMATVSLHKDQVREYLQPGVVIACFNSPGNVTLSGDKDAMHDVLAKIKARSPDTLCRRLKNPVAYHSPHMNRIGAQYEQSIIPHVCPGKQMQPMFSSLTGDIVTDPAQLNATYWRRNLESPVLFSEAVQSAFRANPVDHVFVEIGPHSALSAPLQEILRTTDSRDQRVLTYIPTLIRNDDDCQSLLLTTIGRLFSSGLPLDMDRIFVRGTVLSDLPRYPWQHDKQYWLESRACREWRLRSTPDHELLGSRVPESTPLEPSWRKILHLDDVPWLTDHVIGGEVTFPGMGYVAMAGEAVHQLQQKSHGYSMRNIQFKAPLLLDYNKETEVLTHLNPIEVADGVSSSWYQFTITAFDGSGWTVHCQGQVRAGQEHPLKPRVIYPHPRILSSAKWYRTVEKVGMECGPSFRQLQDITADPKRAVAVATIIDDHELHTSCGRYLMHPTCLDQCLQAIAIATTSGLLSPMTQALLPVAIESLSLSGSASRIQVAASSQNGTRGHYAEVTGMAGEEAFLAMDGVLMLKVGRPPASSRQSLGLVSRMEWKPDIDLLRPSQLLSMRADCDEEMQLLTKVTNLLSSLCFRAIAQRVAIAPGSMVELAKWRESILQDHERITRGADPMLGLADLIVSSESGVPVIRAIQDVFRDVAAVIGEAKHAASQGCPDWDAFDPEGREVFVRRLMNKVSPLMGDYSPLTESLALAFEYGINFANGTRSPIEIGQTDFMLEQVYGIACRFVNWSPFLTLLSHSNPGLRILEIGAGTGSATRTALQSLKLESGSHMYSRYVFTDVSDGCISAAREKFQREAKMEFQLLNISSDPEEQGFRPHDFDLIIVSYALHAVPSLQTALQNIRKLLCSQGRLLLHERTKEMVFLDLLMSPFAESRLSEDINNPSSPFASTDVWDTELRTAGFAGPEAMVLDLFGSVSIICSPCHSSSRLSEIAIVTSSDINLPWVEEVSSEFDRQGYAVQHRTVDNPPDNGRFVVCLLDVHVPYLEQLTEKEFDTFKDFLVEVQDTRLLWVTLPTTHRKYENPEFGTIHGLVRTVRKELSLDISILEVDVADPRATQAIVSVCEKINAARDRLDGDQDYEFVAVDGTVYIPRSYQSAFAQELSVMPTPEIPRCLTIDSIGHLDTIQWLPVPSTTAPLGVGEVEVEVAYVGVNFRDLLVLLGYVGAVEECGLEASGVIRQVGPGVPELQPGDRVSMISSGLCRTRVRLNRQLVTILPDEVSLQDAASMGVVYMTALYSLINVGNLQKGQSVLIHSAAGGVGIAAIHICQKIGAKIYATVGTKEKMDYLVESLEIPPEQIFNSRDSSFLPSLMETTDGKGVDLVLNSLAGHLLHASWECVAPHGKMIELGKRDFLTHGVLSMSPFMLNRSFTGVDLMGVLKERPDIREQINRSFSDARRDGFIKPIRPLHVYDAAQAADALRYLQTGSHMGKLVLRMPSGDPASLGCTPVRALSSFLPDHSYLLVGGLGGIGRLVSSWMAKHGARSLVYFSRTAGELPEHRAFIRELEAQECEVTCVKGTVTDLADVEKAVSSCPRPLAGIIQMAGILRVNQAPSPPNICVSDSSLTLLLDQDRTLSQMTYMDWLTALAPKVTGTRHLHQVTKGLALDFFVMFGSISGTIGVGGQANYAAANTFLDAFARYRRTNGLVASVVHLGLVDEAGIATQRQETLDLAMRSHTHILSESEVLDALHLAILESRGEDREQCSFSVGIGHVQSLGAPTKYMWGLDARFGLHKDRQLGASSTGNQEGGSGAISALFARVEQEPILLNQEDVVRALKTGMAKAVAEEIAAHHDMDEEQHKAVQIDSLMAVEIHTSFRRSLKIDIPTPEIVNAGTVGELCILLIRHMRRKYNLNDDII</sequence>
<dbReference type="SUPFAM" id="SSF55048">
    <property type="entry name" value="Probable ACP-binding domain of malonyl-CoA ACP transacylase"/>
    <property type="match status" value="1"/>
</dbReference>
<dbReference type="InterPro" id="IPR057326">
    <property type="entry name" value="KR_dom"/>
</dbReference>
<dbReference type="InterPro" id="IPR014043">
    <property type="entry name" value="Acyl_transferase_dom"/>
</dbReference>
<dbReference type="CDD" id="cd00833">
    <property type="entry name" value="PKS"/>
    <property type="match status" value="1"/>
</dbReference>
<dbReference type="SUPFAM" id="SSF50129">
    <property type="entry name" value="GroES-like"/>
    <property type="match status" value="1"/>
</dbReference>
<dbReference type="InterPro" id="IPR020807">
    <property type="entry name" value="PKS_DH"/>
</dbReference>
<dbReference type="InterPro" id="IPR014031">
    <property type="entry name" value="Ketoacyl_synth_C"/>
</dbReference>
<dbReference type="SMART" id="SM00827">
    <property type="entry name" value="PKS_AT"/>
    <property type="match status" value="1"/>
</dbReference>
<dbReference type="PANTHER" id="PTHR43775:SF49">
    <property type="entry name" value="SYNTHASE, PUTATIVE (JCVI)-RELATED"/>
    <property type="match status" value="1"/>
</dbReference>
<evidence type="ECO:0000256" key="6">
    <source>
        <dbReference type="PROSITE-ProRule" id="PRU01363"/>
    </source>
</evidence>
<dbReference type="SMART" id="SM00829">
    <property type="entry name" value="PKS_ER"/>
    <property type="match status" value="1"/>
</dbReference>
<dbReference type="PROSITE" id="PS52019">
    <property type="entry name" value="PKS_MFAS_DH"/>
    <property type="match status" value="1"/>
</dbReference>
<feature type="domain" description="Ketosynthase family 3 (KS3)" evidence="8">
    <location>
        <begin position="22"/>
        <end position="433"/>
    </location>
</feature>
<dbReference type="InterPro" id="IPR036291">
    <property type="entry name" value="NAD(P)-bd_dom_sf"/>
</dbReference>
<dbReference type="InterPro" id="IPR016039">
    <property type="entry name" value="Thiolase-like"/>
</dbReference>
<evidence type="ECO:0000259" key="8">
    <source>
        <dbReference type="PROSITE" id="PS52004"/>
    </source>
</evidence>
<evidence type="ECO:0000313" key="10">
    <source>
        <dbReference type="EMBL" id="KAL2844887.1"/>
    </source>
</evidence>
<dbReference type="InterPro" id="IPR013154">
    <property type="entry name" value="ADH-like_N"/>
</dbReference>
<feature type="domain" description="Carrier" evidence="7">
    <location>
        <begin position="2426"/>
        <end position="2508"/>
    </location>
</feature>
<dbReference type="InterPro" id="IPR009081">
    <property type="entry name" value="PP-bd_ACP"/>
</dbReference>
<dbReference type="InterPro" id="IPR016036">
    <property type="entry name" value="Malonyl_transacylase_ACP-bd"/>
</dbReference>
<dbReference type="Gene3D" id="3.10.129.110">
    <property type="entry name" value="Polyketide synthase dehydratase"/>
    <property type="match status" value="1"/>
</dbReference>
<dbReference type="CDD" id="cd05195">
    <property type="entry name" value="enoyl_red"/>
    <property type="match status" value="1"/>
</dbReference>
<feature type="active site" description="Proton donor; for dehydratase activity" evidence="6">
    <location>
        <position position="1104"/>
    </location>
</feature>
<keyword evidence="11" id="KW-1185">Reference proteome</keyword>
<reference evidence="10 11" key="1">
    <citation type="submission" date="2024-07" db="EMBL/GenBank/DDBJ databases">
        <title>Section-level genome sequencing and comparative genomics of Aspergillus sections Usti and Cavernicolus.</title>
        <authorList>
            <consortium name="Lawrence Berkeley National Laboratory"/>
            <person name="Nybo J.L."/>
            <person name="Vesth T.C."/>
            <person name="Theobald S."/>
            <person name="Frisvad J.C."/>
            <person name="Larsen T.O."/>
            <person name="Kjaerboelling I."/>
            <person name="Rothschild-Mancinelli K."/>
            <person name="Lyhne E.K."/>
            <person name="Kogle M.E."/>
            <person name="Barry K."/>
            <person name="Clum A."/>
            <person name="Na H."/>
            <person name="Ledsgaard L."/>
            <person name="Lin J."/>
            <person name="Lipzen A."/>
            <person name="Kuo A."/>
            <person name="Riley R."/>
            <person name="Mondo S."/>
            <person name="LaButti K."/>
            <person name="Haridas S."/>
            <person name="Pangalinan J."/>
            <person name="Salamov A.A."/>
            <person name="Simmons B.A."/>
            <person name="Magnuson J.K."/>
            <person name="Chen J."/>
            <person name="Drula E."/>
            <person name="Henrissat B."/>
            <person name="Wiebenga A."/>
            <person name="Lubbers R.J."/>
            <person name="Gomes A.C."/>
            <person name="Macurrencykelacurrency M.R."/>
            <person name="Stajich J."/>
            <person name="Grigoriev I.V."/>
            <person name="Mortensen U.H."/>
            <person name="De vries R.P."/>
            <person name="Baker S.E."/>
            <person name="Andersen M.R."/>
        </authorList>
    </citation>
    <scope>NUCLEOTIDE SEQUENCE [LARGE SCALE GENOMIC DNA]</scope>
    <source>
        <strain evidence="10 11">CBS 756.74</strain>
    </source>
</reference>
<dbReference type="Pfam" id="PF00698">
    <property type="entry name" value="Acyl_transf_1"/>
    <property type="match status" value="1"/>
</dbReference>
<keyword evidence="4" id="KW-0808">Transferase</keyword>
<evidence type="ECO:0000259" key="9">
    <source>
        <dbReference type="PROSITE" id="PS52019"/>
    </source>
</evidence>
<feature type="region of interest" description="N-terminal hotdog fold" evidence="6">
    <location>
        <begin position="902"/>
        <end position="1031"/>
    </location>
</feature>
<dbReference type="InterPro" id="IPR018201">
    <property type="entry name" value="Ketoacyl_synth_AS"/>
</dbReference>
<evidence type="ECO:0000256" key="2">
    <source>
        <dbReference type="ARBA" id="ARBA00022553"/>
    </source>
</evidence>
<evidence type="ECO:0000259" key="7">
    <source>
        <dbReference type="PROSITE" id="PS50075"/>
    </source>
</evidence>
<dbReference type="InterPro" id="IPR014030">
    <property type="entry name" value="Ketoacyl_synth_N"/>
</dbReference>
<dbReference type="Gene3D" id="3.90.180.10">
    <property type="entry name" value="Medium-chain alcohol dehydrogenases, catalytic domain"/>
    <property type="match status" value="1"/>
</dbReference>
<dbReference type="SUPFAM" id="SSF51735">
    <property type="entry name" value="NAD(P)-binding Rossmann-fold domains"/>
    <property type="match status" value="2"/>
</dbReference>
<feature type="active site" description="Proton acceptor; for dehydratase activity" evidence="6">
    <location>
        <position position="934"/>
    </location>
</feature>
<dbReference type="PANTHER" id="PTHR43775">
    <property type="entry name" value="FATTY ACID SYNTHASE"/>
    <property type="match status" value="1"/>
</dbReference>
<dbReference type="SMART" id="SM00822">
    <property type="entry name" value="PKS_KR"/>
    <property type="match status" value="1"/>
</dbReference>
<dbReference type="GeneID" id="98161506"/>
<dbReference type="SMART" id="SM00826">
    <property type="entry name" value="PKS_DH"/>
    <property type="match status" value="1"/>
</dbReference>
<dbReference type="SUPFAM" id="SSF53901">
    <property type="entry name" value="Thiolase-like"/>
    <property type="match status" value="1"/>
</dbReference>
<dbReference type="Gene3D" id="3.40.366.10">
    <property type="entry name" value="Malonyl-Coenzyme A Acyl Carrier Protein, domain 2"/>
    <property type="match status" value="1"/>
</dbReference>
<dbReference type="CDD" id="cd02440">
    <property type="entry name" value="AdoMet_MTases"/>
    <property type="match status" value="1"/>
</dbReference>
<dbReference type="InterPro" id="IPR049552">
    <property type="entry name" value="PKS_DH_N"/>
</dbReference>
<feature type="domain" description="PKS/mFAS DH" evidence="9">
    <location>
        <begin position="902"/>
        <end position="1186"/>
    </location>
</feature>
<dbReference type="Pfam" id="PF13602">
    <property type="entry name" value="ADH_zinc_N_2"/>
    <property type="match status" value="1"/>
</dbReference>
<name>A0ABR4K0X0_9EURO</name>
<feature type="region of interest" description="C-terminal hotdog fold" evidence="6">
    <location>
        <begin position="1041"/>
        <end position="1186"/>
    </location>
</feature>
<dbReference type="InterPro" id="IPR001227">
    <property type="entry name" value="Ac_transferase_dom_sf"/>
</dbReference>
<dbReference type="InterPro" id="IPR050091">
    <property type="entry name" value="PKS_NRPS_Biosynth_Enz"/>
</dbReference>
<dbReference type="InterPro" id="IPR049551">
    <property type="entry name" value="PKS_DH_C"/>
</dbReference>